<reference evidence="1 2" key="1">
    <citation type="submission" date="2019-08" db="EMBL/GenBank/DDBJ databases">
        <title>Deep-cultivation of Planctomycetes and their phenomic and genomic characterization uncovers novel biology.</title>
        <authorList>
            <person name="Wiegand S."/>
            <person name="Jogler M."/>
            <person name="Boedeker C."/>
            <person name="Pinto D."/>
            <person name="Vollmers J."/>
            <person name="Rivas-Marin E."/>
            <person name="Kohn T."/>
            <person name="Peeters S.H."/>
            <person name="Heuer A."/>
            <person name="Rast P."/>
            <person name="Oberbeckmann S."/>
            <person name="Bunk B."/>
            <person name="Jeske O."/>
            <person name="Meyerdierks A."/>
            <person name="Storesund J.E."/>
            <person name="Kallscheuer N."/>
            <person name="Luecker S."/>
            <person name="Lage O.M."/>
            <person name="Pohl T."/>
            <person name="Merkel B.J."/>
            <person name="Hornburger P."/>
            <person name="Mueller R.-W."/>
            <person name="Bruemmer F."/>
            <person name="Labrenz M."/>
            <person name="Spormann A.M."/>
            <person name="Op Den Camp H."/>
            <person name="Overmann J."/>
            <person name="Amann R."/>
            <person name="Jetten M.S.M."/>
            <person name="Mascher T."/>
            <person name="Medema M.H."/>
            <person name="Devos D.P."/>
            <person name="Kaster A.-K."/>
            <person name="Ovreas L."/>
            <person name="Rohde M."/>
            <person name="Galperin M.Y."/>
            <person name="Jogler C."/>
        </authorList>
    </citation>
    <scope>NUCLEOTIDE SEQUENCE [LARGE SCALE GENOMIC DNA]</scope>
    <source>
        <strain evidence="1 2">LF1</strain>
    </source>
</reference>
<dbReference type="Proteomes" id="UP000322699">
    <property type="component" value="Unassembled WGS sequence"/>
</dbReference>
<proteinExistence type="predicted"/>
<protein>
    <submittedName>
        <fullName evidence="1">Uncharacterized protein</fullName>
    </submittedName>
</protein>
<evidence type="ECO:0000313" key="2">
    <source>
        <dbReference type="Proteomes" id="UP000322699"/>
    </source>
</evidence>
<keyword evidence="2" id="KW-1185">Reference proteome</keyword>
<gene>
    <name evidence="1" type="ORF">LF1_19030</name>
</gene>
<comment type="caution">
    <text evidence="1">The sequence shown here is derived from an EMBL/GenBank/DDBJ whole genome shotgun (WGS) entry which is preliminary data.</text>
</comment>
<accession>A0A5B1CGN7</accession>
<evidence type="ECO:0000313" key="1">
    <source>
        <dbReference type="EMBL" id="KAA1259371.1"/>
    </source>
</evidence>
<sequence length="99" mass="10663">MWGSHPGARAPGRELPALRAYCAVTDATSRAKGDHKKSYVPNTRFPQPKPFTALGDAHAAKRFRSAARSQVLPGNEFTAGDSSLRQAFAAVDAVQVLER</sequence>
<dbReference type="EMBL" id="VRLW01000001">
    <property type="protein sequence ID" value="KAA1259371.1"/>
    <property type="molecule type" value="Genomic_DNA"/>
</dbReference>
<name>A0A5B1CGN7_9BACT</name>
<dbReference type="AlphaFoldDB" id="A0A5B1CGN7"/>
<organism evidence="1 2">
    <name type="scientific">Rubripirellula obstinata</name>
    <dbReference type="NCBI Taxonomy" id="406547"/>
    <lineage>
        <taxon>Bacteria</taxon>
        <taxon>Pseudomonadati</taxon>
        <taxon>Planctomycetota</taxon>
        <taxon>Planctomycetia</taxon>
        <taxon>Pirellulales</taxon>
        <taxon>Pirellulaceae</taxon>
        <taxon>Rubripirellula</taxon>
    </lineage>
</organism>